<comment type="similarity">
    <text evidence="1">Belongs to the low molecular weight phosphotyrosine protein phosphatase family.</text>
</comment>
<dbReference type="PANTHER" id="PTHR11717:SF7">
    <property type="entry name" value="LOW MOLECULAR WEIGHT PHOSPHOTYROSINE PROTEIN PHOSPHATASE"/>
    <property type="match status" value="1"/>
</dbReference>
<organism evidence="6 7">
    <name type="scientific">Paracoccus broussonetiae</name>
    <dbReference type="NCBI Taxonomy" id="3075834"/>
    <lineage>
        <taxon>Bacteria</taxon>
        <taxon>Pseudomonadati</taxon>
        <taxon>Pseudomonadota</taxon>
        <taxon>Alphaproteobacteria</taxon>
        <taxon>Rhodobacterales</taxon>
        <taxon>Paracoccaceae</taxon>
        <taxon>Paracoccus</taxon>
    </lineage>
</organism>
<keyword evidence="7" id="KW-1185">Reference proteome</keyword>
<dbReference type="Gene3D" id="3.40.50.2300">
    <property type="match status" value="1"/>
</dbReference>
<dbReference type="PRINTS" id="PR00719">
    <property type="entry name" value="LMWPTPASE"/>
</dbReference>
<feature type="domain" description="Phosphotyrosine protein phosphatase I" evidence="5">
    <location>
        <begin position="4"/>
        <end position="151"/>
    </location>
</feature>
<dbReference type="InterPro" id="IPR017867">
    <property type="entry name" value="Tyr_phospatase_low_mol_wt"/>
</dbReference>
<dbReference type="PANTHER" id="PTHR11717">
    <property type="entry name" value="LOW MOLECULAR WEIGHT PROTEIN TYROSINE PHOSPHATASE"/>
    <property type="match status" value="1"/>
</dbReference>
<evidence type="ECO:0000259" key="5">
    <source>
        <dbReference type="SMART" id="SM00226"/>
    </source>
</evidence>
<dbReference type="SMART" id="SM00226">
    <property type="entry name" value="LMWPc"/>
    <property type="match status" value="1"/>
</dbReference>
<dbReference type="InterPro" id="IPR023485">
    <property type="entry name" value="Ptyr_pPase"/>
</dbReference>
<dbReference type="RefSeq" id="WP_311757662.1">
    <property type="nucleotide sequence ID" value="NZ_JAVRQI010000001.1"/>
</dbReference>
<evidence type="ECO:0000256" key="3">
    <source>
        <dbReference type="ARBA" id="ARBA00022801"/>
    </source>
</evidence>
<evidence type="ECO:0000313" key="7">
    <source>
        <dbReference type="Proteomes" id="UP001251085"/>
    </source>
</evidence>
<name>A0ABU3E8M6_9RHOB</name>
<evidence type="ECO:0000256" key="2">
    <source>
        <dbReference type="ARBA" id="ARBA00013064"/>
    </source>
</evidence>
<evidence type="ECO:0000256" key="1">
    <source>
        <dbReference type="ARBA" id="ARBA00011063"/>
    </source>
</evidence>
<protein>
    <recommendedName>
        <fullName evidence="2">protein-tyrosine-phosphatase</fullName>
        <ecNumber evidence="2">3.1.3.48</ecNumber>
    </recommendedName>
</protein>
<dbReference type="EMBL" id="JAVRQI010000001">
    <property type="protein sequence ID" value="MDT1060567.1"/>
    <property type="molecule type" value="Genomic_DNA"/>
</dbReference>
<accession>A0ABU3E8M6</accession>
<dbReference type="InterPro" id="IPR050438">
    <property type="entry name" value="LMW_PTPase"/>
</dbReference>
<sequence length="177" mass="19193">MRAQSVLFVCLGNICRSPLAEGALRAAADERGTEVIVESAGTSDWHVGSEPDRRAQAIAARNGINISRLRARQVRPDDFMRFDHIVAMDAENLAHMRAIMPEGARARLSMLLDHVPGREGQAVTDPYFGDSAGFEGTWQDVSLGIAGLIAMLDRQGQAQSLLYAAAPLSQPDHGRQD</sequence>
<comment type="caution">
    <text evidence="6">The sequence shown here is derived from an EMBL/GenBank/DDBJ whole genome shotgun (WGS) entry which is preliminary data.</text>
</comment>
<keyword evidence="4" id="KW-0904">Protein phosphatase</keyword>
<evidence type="ECO:0000256" key="4">
    <source>
        <dbReference type="ARBA" id="ARBA00022912"/>
    </source>
</evidence>
<reference evidence="7" key="1">
    <citation type="submission" date="2023-07" db="EMBL/GenBank/DDBJ databases">
        <title>Characterization of two Paracoccaceae strains isolated from Phycosphere and proposal of Xinfangfangia lacusdiani sp. nov.</title>
        <authorList>
            <person name="Deng Y."/>
            <person name="Zhang Y.Q."/>
        </authorList>
    </citation>
    <scope>NUCLEOTIDE SEQUENCE [LARGE SCALE GENOMIC DNA]</scope>
    <source>
        <strain evidence="7">CPCC 101403</strain>
    </source>
</reference>
<keyword evidence="3 6" id="KW-0378">Hydrolase</keyword>
<proteinExistence type="inferred from homology"/>
<dbReference type="InterPro" id="IPR036196">
    <property type="entry name" value="Ptyr_pPase_sf"/>
</dbReference>
<dbReference type="EC" id="3.1.3.48" evidence="2"/>
<dbReference type="Pfam" id="PF01451">
    <property type="entry name" value="LMWPc"/>
    <property type="match status" value="1"/>
</dbReference>
<evidence type="ECO:0000313" key="6">
    <source>
        <dbReference type="EMBL" id="MDT1060567.1"/>
    </source>
</evidence>
<dbReference type="CDD" id="cd16343">
    <property type="entry name" value="LMWPTP"/>
    <property type="match status" value="1"/>
</dbReference>
<dbReference type="Proteomes" id="UP001251085">
    <property type="component" value="Unassembled WGS sequence"/>
</dbReference>
<gene>
    <name evidence="6" type="ORF">RM190_01785</name>
</gene>
<dbReference type="GO" id="GO:0004725">
    <property type="term" value="F:protein tyrosine phosphatase activity"/>
    <property type="evidence" value="ECO:0007669"/>
    <property type="project" value="UniProtKB-EC"/>
</dbReference>
<dbReference type="SUPFAM" id="SSF52788">
    <property type="entry name" value="Phosphotyrosine protein phosphatases I"/>
    <property type="match status" value="1"/>
</dbReference>